<feature type="compositionally biased region" description="Low complexity" evidence="1">
    <location>
        <begin position="197"/>
        <end position="224"/>
    </location>
</feature>
<organism evidence="3 4">
    <name type="scientific">Parafrankia soli</name>
    <dbReference type="NCBI Taxonomy" id="2599596"/>
    <lineage>
        <taxon>Bacteria</taxon>
        <taxon>Bacillati</taxon>
        <taxon>Actinomycetota</taxon>
        <taxon>Actinomycetes</taxon>
        <taxon>Frankiales</taxon>
        <taxon>Frankiaceae</taxon>
        <taxon>Parafrankia</taxon>
    </lineage>
</organism>
<evidence type="ECO:0000313" key="4">
    <source>
        <dbReference type="Proteomes" id="UP000179769"/>
    </source>
</evidence>
<dbReference type="CDD" id="cd00118">
    <property type="entry name" value="LysM"/>
    <property type="match status" value="1"/>
</dbReference>
<feature type="region of interest" description="Disordered" evidence="1">
    <location>
        <begin position="192"/>
        <end position="330"/>
    </location>
</feature>
<proteinExistence type="predicted"/>
<comment type="caution">
    <text evidence="3">The sequence shown here is derived from an EMBL/GenBank/DDBJ whole genome shotgun (WGS) entry which is preliminary data.</text>
</comment>
<keyword evidence="2" id="KW-0472">Membrane</keyword>
<sequence>MISGVRRDAAARVGSAVLALGVAAVLILLGPRLADLPSSPGDIPTWFADEPELAFANCLGIIAWICLLWLCAGVVLGVLAALPGAAGRVFAALARRVLPSAVRRIVEIGLGVTLVAASVSPVLGASPASAATGPPAATASASVSADASAGAPAIGPTGGLAASQRGWPYLGHPDAASGAGRGLPDDVQVVPMTPVSAADPPTRAQQPPDPATAAPDPGAAPTDRSATATARGWPFLGHPDRAGHTDQPGQAGQPSSASTPRPTNPTPGAPAPSAPSTTAPTPAAAAPSASAPSSNGGGDPLVPSAPLGTGTPGTAPGVSPGTPPTNPGATAEVVVLRGDSLWTIVARHLGPTATTDQIAAEWPRWWSANADVIGPDPDLLLPGQRLLPPPSP</sequence>
<dbReference type="InterPro" id="IPR018392">
    <property type="entry name" value="LysM"/>
</dbReference>
<feature type="compositionally biased region" description="Pro residues" evidence="1">
    <location>
        <begin position="262"/>
        <end position="273"/>
    </location>
</feature>
<evidence type="ECO:0000256" key="1">
    <source>
        <dbReference type="SAM" id="MobiDB-lite"/>
    </source>
</evidence>
<evidence type="ECO:0000256" key="2">
    <source>
        <dbReference type="SAM" id="Phobius"/>
    </source>
</evidence>
<feature type="transmembrane region" description="Helical" evidence="2">
    <location>
        <begin position="54"/>
        <end position="84"/>
    </location>
</feature>
<evidence type="ECO:0008006" key="5">
    <source>
        <dbReference type="Google" id="ProtNLM"/>
    </source>
</evidence>
<feature type="transmembrane region" description="Helical" evidence="2">
    <location>
        <begin position="105"/>
        <end position="124"/>
    </location>
</feature>
<dbReference type="AlphaFoldDB" id="A0A1S1PY79"/>
<reference evidence="4" key="1">
    <citation type="submission" date="2016-07" db="EMBL/GenBank/DDBJ databases">
        <title>Frankia sp. NRRL B-16219 Genome sequencing.</title>
        <authorList>
            <person name="Ghodhbane-Gtari F."/>
            <person name="Swanson E."/>
            <person name="Gueddou A."/>
            <person name="Louati M."/>
            <person name="Nouioui I."/>
            <person name="Hezbri K."/>
            <person name="Abebe-Akele F."/>
            <person name="Simpson S."/>
            <person name="Morris K."/>
            <person name="Thomas K."/>
            <person name="Gtari M."/>
            <person name="Tisa L.S."/>
        </authorList>
    </citation>
    <scope>NUCLEOTIDE SEQUENCE [LARGE SCALE GENOMIC DNA]</scope>
    <source>
        <strain evidence="4">NRRL B-16219</strain>
    </source>
</reference>
<feature type="transmembrane region" description="Helical" evidence="2">
    <location>
        <begin position="12"/>
        <end position="34"/>
    </location>
</feature>
<evidence type="ECO:0000313" key="3">
    <source>
        <dbReference type="EMBL" id="OHV27618.1"/>
    </source>
</evidence>
<feature type="compositionally biased region" description="Polar residues" evidence="1">
    <location>
        <begin position="247"/>
        <end position="258"/>
    </location>
</feature>
<gene>
    <name evidence="3" type="ORF">BBK14_19990</name>
</gene>
<keyword evidence="4" id="KW-1185">Reference proteome</keyword>
<dbReference type="RefSeq" id="WP_071064591.1">
    <property type="nucleotide sequence ID" value="NZ_MAXA01000219.1"/>
</dbReference>
<accession>A0A1S1PY79</accession>
<dbReference type="InterPro" id="IPR036779">
    <property type="entry name" value="LysM_dom_sf"/>
</dbReference>
<protein>
    <recommendedName>
        <fullName evidence="5">LysM domain-containing protein</fullName>
    </recommendedName>
</protein>
<feature type="compositionally biased region" description="Low complexity" evidence="1">
    <location>
        <begin position="304"/>
        <end position="320"/>
    </location>
</feature>
<dbReference type="OrthoDB" id="3210682at2"/>
<dbReference type="Proteomes" id="UP000179769">
    <property type="component" value="Unassembled WGS sequence"/>
</dbReference>
<name>A0A1S1PY79_9ACTN</name>
<dbReference type="EMBL" id="MAXA01000219">
    <property type="protein sequence ID" value="OHV27618.1"/>
    <property type="molecule type" value="Genomic_DNA"/>
</dbReference>
<feature type="compositionally biased region" description="Low complexity" evidence="1">
    <location>
        <begin position="274"/>
        <end position="294"/>
    </location>
</feature>
<dbReference type="Gene3D" id="3.10.350.10">
    <property type="entry name" value="LysM domain"/>
    <property type="match status" value="1"/>
</dbReference>
<keyword evidence="2" id="KW-1133">Transmembrane helix</keyword>
<keyword evidence="2" id="KW-0812">Transmembrane</keyword>